<sequence>MFTRTPIDSDERLQDTKVPFNGTEGGKAFSPTYAYKGTEEATPVGKTEVGSSPGVSTPPPGGEEGKSKLRSIFRNKEIILHPFRSGVFRINGPSPSEKSERKCAPPADWTPPLSADRHHLVSLLFVSFLFAPVTRSHWPAISVSPAKHVERKASNRTTCIEGQVVTTVPGSSRPLTPKERKHAQPQPSAAPEWALERNR</sequence>
<dbReference type="Proteomes" id="UP000886998">
    <property type="component" value="Unassembled WGS sequence"/>
</dbReference>
<feature type="region of interest" description="Disordered" evidence="1">
    <location>
        <begin position="1"/>
        <end position="67"/>
    </location>
</feature>
<comment type="caution">
    <text evidence="2">The sequence shown here is derived from an EMBL/GenBank/DDBJ whole genome shotgun (WGS) entry which is preliminary data.</text>
</comment>
<protein>
    <submittedName>
        <fullName evidence="2">Uncharacterized protein</fullName>
    </submittedName>
</protein>
<name>A0A8X6Y6N5_9ARAC</name>
<dbReference type="AlphaFoldDB" id="A0A8X6Y6N5"/>
<accession>A0A8X6Y6N5</accession>
<evidence type="ECO:0000313" key="3">
    <source>
        <dbReference type="Proteomes" id="UP000886998"/>
    </source>
</evidence>
<evidence type="ECO:0000256" key="1">
    <source>
        <dbReference type="SAM" id="MobiDB-lite"/>
    </source>
</evidence>
<keyword evidence="3" id="KW-1185">Reference proteome</keyword>
<dbReference type="EMBL" id="BMAV01014988">
    <property type="protein sequence ID" value="GFY63944.1"/>
    <property type="molecule type" value="Genomic_DNA"/>
</dbReference>
<evidence type="ECO:0000313" key="2">
    <source>
        <dbReference type="EMBL" id="GFY63944.1"/>
    </source>
</evidence>
<feature type="region of interest" description="Disordered" evidence="1">
    <location>
        <begin position="167"/>
        <end position="199"/>
    </location>
</feature>
<gene>
    <name evidence="2" type="ORF">TNIN_384041</name>
</gene>
<proteinExistence type="predicted"/>
<organism evidence="2 3">
    <name type="scientific">Trichonephila inaurata madagascariensis</name>
    <dbReference type="NCBI Taxonomy" id="2747483"/>
    <lineage>
        <taxon>Eukaryota</taxon>
        <taxon>Metazoa</taxon>
        <taxon>Ecdysozoa</taxon>
        <taxon>Arthropoda</taxon>
        <taxon>Chelicerata</taxon>
        <taxon>Arachnida</taxon>
        <taxon>Araneae</taxon>
        <taxon>Araneomorphae</taxon>
        <taxon>Entelegynae</taxon>
        <taxon>Araneoidea</taxon>
        <taxon>Nephilidae</taxon>
        <taxon>Trichonephila</taxon>
        <taxon>Trichonephila inaurata</taxon>
    </lineage>
</organism>
<reference evidence="2" key="1">
    <citation type="submission" date="2020-08" db="EMBL/GenBank/DDBJ databases">
        <title>Multicomponent nature underlies the extraordinary mechanical properties of spider dragline silk.</title>
        <authorList>
            <person name="Kono N."/>
            <person name="Nakamura H."/>
            <person name="Mori M."/>
            <person name="Yoshida Y."/>
            <person name="Ohtoshi R."/>
            <person name="Malay A.D."/>
            <person name="Moran D.A.P."/>
            <person name="Tomita M."/>
            <person name="Numata K."/>
            <person name="Arakawa K."/>
        </authorList>
    </citation>
    <scope>NUCLEOTIDE SEQUENCE</scope>
</reference>